<dbReference type="PANTHER" id="PTHR30460:SF0">
    <property type="entry name" value="MODERATE CONDUCTANCE MECHANOSENSITIVE CHANNEL YBIO"/>
    <property type="match status" value="1"/>
</dbReference>
<dbReference type="Gene3D" id="1.10.287.1260">
    <property type="match status" value="1"/>
</dbReference>
<keyword evidence="6 7" id="KW-0472">Membrane</keyword>
<dbReference type="InterPro" id="IPR011066">
    <property type="entry name" value="MscS_channel_C_sf"/>
</dbReference>
<gene>
    <name evidence="11" type="ORF">EFL26_12270</name>
</gene>
<name>A0A3N0GQD6_9ACTN</name>
<dbReference type="InterPro" id="IPR049142">
    <property type="entry name" value="MS_channel_1st"/>
</dbReference>
<dbReference type="GO" id="GO:0005886">
    <property type="term" value="C:plasma membrane"/>
    <property type="evidence" value="ECO:0007669"/>
    <property type="project" value="UniProtKB-SubCell"/>
</dbReference>
<keyword evidence="4 7" id="KW-0812">Transmembrane</keyword>
<accession>A0A3N0GQD6</accession>
<feature type="transmembrane region" description="Helical" evidence="7">
    <location>
        <begin position="101"/>
        <end position="121"/>
    </location>
</feature>
<dbReference type="InterPro" id="IPR023408">
    <property type="entry name" value="MscS_beta-dom_sf"/>
</dbReference>
<evidence type="ECO:0000256" key="4">
    <source>
        <dbReference type="ARBA" id="ARBA00022692"/>
    </source>
</evidence>
<dbReference type="Gene3D" id="3.30.70.100">
    <property type="match status" value="1"/>
</dbReference>
<reference evidence="11 12" key="1">
    <citation type="submission" date="2018-11" db="EMBL/GenBank/DDBJ databases">
        <authorList>
            <person name="Li F."/>
        </authorList>
    </citation>
    <scope>NUCLEOTIDE SEQUENCE [LARGE SCALE GENOMIC DNA]</scope>
    <source>
        <strain evidence="11 12">Gsoil 818</strain>
    </source>
</reference>
<dbReference type="FunFam" id="2.30.30.60:FF:000001">
    <property type="entry name" value="MscS Mechanosensitive ion channel"/>
    <property type="match status" value="1"/>
</dbReference>
<evidence type="ECO:0000256" key="3">
    <source>
        <dbReference type="ARBA" id="ARBA00022475"/>
    </source>
</evidence>
<dbReference type="Pfam" id="PF00924">
    <property type="entry name" value="MS_channel_2nd"/>
    <property type="match status" value="1"/>
</dbReference>
<comment type="similarity">
    <text evidence="2">Belongs to the MscS (TC 1.A.23) family.</text>
</comment>
<dbReference type="InterPro" id="IPR011014">
    <property type="entry name" value="MscS_channel_TM-2"/>
</dbReference>
<dbReference type="OrthoDB" id="4638917at2"/>
<dbReference type="Pfam" id="PF21082">
    <property type="entry name" value="MS_channel_3rd"/>
    <property type="match status" value="1"/>
</dbReference>
<dbReference type="AlphaFoldDB" id="A0A3N0GQD6"/>
<evidence type="ECO:0000256" key="2">
    <source>
        <dbReference type="ARBA" id="ARBA00008017"/>
    </source>
</evidence>
<feature type="domain" description="Mechanosensitive ion channel transmembrane helices 2/3" evidence="10">
    <location>
        <begin position="110"/>
        <end position="146"/>
    </location>
</feature>
<dbReference type="InterPro" id="IPR045276">
    <property type="entry name" value="YbiO_bact"/>
</dbReference>
<dbReference type="InterPro" id="IPR049278">
    <property type="entry name" value="MS_channel_C"/>
</dbReference>
<evidence type="ECO:0000259" key="8">
    <source>
        <dbReference type="Pfam" id="PF00924"/>
    </source>
</evidence>
<dbReference type="SUPFAM" id="SSF50182">
    <property type="entry name" value="Sm-like ribonucleoproteins"/>
    <property type="match status" value="1"/>
</dbReference>
<dbReference type="SUPFAM" id="SSF82861">
    <property type="entry name" value="Mechanosensitive channel protein MscS (YggB), transmembrane region"/>
    <property type="match status" value="1"/>
</dbReference>
<dbReference type="Pfam" id="PF21088">
    <property type="entry name" value="MS_channel_1st"/>
    <property type="match status" value="1"/>
</dbReference>
<evidence type="ECO:0000259" key="10">
    <source>
        <dbReference type="Pfam" id="PF21088"/>
    </source>
</evidence>
<evidence type="ECO:0000256" key="5">
    <source>
        <dbReference type="ARBA" id="ARBA00022989"/>
    </source>
</evidence>
<dbReference type="Gene3D" id="2.30.30.60">
    <property type="match status" value="1"/>
</dbReference>
<feature type="domain" description="Mechanosensitive ion channel MscS C-terminal" evidence="9">
    <location>
        <begin position="218"/>
        <end position="305"/>
    </location>
</feature>
<protein>
    <submittedName>
        <fullName evidence="11">Mechanosensitive ion channel family protein</fullName>
    </submittedName>
</protein>
<dbReference type="EMBL" id="RJSF01000040">
    <property type="protein sequence ID" value="RNM14378.1"/>
    <property type="molecule type" value="Genomic_DNA"/>
</dbReference>
<feature type="transmembrane region" description="Helical" evidence="7">
    <location>
        <begin position="127"/>
        <end position="149"/>
    </location>
</feature>
<evidence type="ECO:0000256" key="7">
    <source>
        <dbReference type="SAM" id="Phobius"/>
    </source>
</evidence>
<dbReference type="FunFam" id="3.30.70.100:FF:000018">
    <property type="entry name" value="MscS mechanosensitive ion channel"/>
    <property type="match status" value="1"/>
</dbReference>
<dbReference type="SUPFAM" id="SSF82689">
    <property type="entry name" value="Mechanosensitive channel protein MscS (YggB), C-terminal domain"/>
    <property type="match status" value="1"/>
</dbReference>
<dbReference type="PANTHER" id="PTHR30460">
    <property type="entry name" value="MODERATE CONDUCTANCE MECHANOSENSITIVE CHANNEL YBIO"/>
    <property type="match status" value="1"/>
</dbReference>
<evidence type="ECO:0000313" key="11">
    <source>
        <dbReference type="EMBL" id="RNM14378.1"/>
    </source>
</evidence>
<keyword evidence="5 7" id="KW-1133">Transmembrane helix</keyword>
<evidence type="ECO:0000256" key="1">
    <source>
        <dbReference type="ARBA" id="ARBA00004651"/>
    </source>
</evidence>
<dbReference type="GO" id="GO:0008381">
    <property type="term" value="F:mechanosensitive monoatomic ion channel activity"/>
    <property type="evidence" value="ECO:0007669"/>
    <property type="project" value="InterPro"/>
</dbReference>
<feature type="transmembrane region" description="Helical" evidence="7">
    <location>
        <begin position="30"/>
        <end position="55"/>
    </location>
</feature>
<dbReference type="Proteomes" id="UP000279994">
    <property type="component" value="Unassembled WGS sequence"/>
</dbReference>
<dbReference type="InterPro" id="IPR006685">
    <property type="entry name" value="MscS_channel_2nd"/>
</dbReference>
<proteinExistence type="inferred from homology"/>
<evidence type="ECO:0000256" key="6">
    <source>
        <dbReference type="ARBA" id="ARBA00023136"/>
    </source>
</evidence>
<evidence type="ECO:0000259" key="9">
    <source>
        <dbReference type="Pfam" id="PF21082"/>
    </source>
</evidence>
<organism evidence="11 12">
    <name type="scientific">Nocardioides pocheonensis</name>
    <dbReference type="NCBI Taxonomy" id="661485"/>
    <lineage>
        <taxon>Bacteria</taxon>
        <taxon>Bacillati</taxon>
        <taxon>Actinomycetota</taxon>
        <taxon>Actinomycetes</taxon>
        <taxon>Propionibacteriales</taxon>
        <taxon>Nocardioidaceae</taxon>
        <taxon>Nocardioides</taxon>
    </lineage>
</organism>
<comment type="caution">
    <text evidence="11">The sequence shown here is derived from an EMBL/GenBank/DDBJ whole genome shotgun (WGS) entry which is preliminary data.</text>
</comment>
<evidence type="ECO:0000313" key="12">
    <source>
        <dbReference type="Proteomes" id="UP000279994"/>
    </source>
</evidence>
<keyword evidence="3" id="KW-1003">Cell membrane</keyword>
<keyword evidence="12" id="KW-1185">Reference proteome</keyword>
<feature type="domain" description="Mechanosensitive ion channel MscS" evidence="8">
    <location>
        <begin position="148"/>
        <end position="215"/>
    </location>
</feature>
<sequence length="317" mass="35604">MPDTCRNGTDQSWSCAAVYDWTHNESLAHAAAWFIGKPLAIIWLVVLALGSRWLLYKLIDRLVRRAQTGVLPNALVRGPFAEPEGEVVTHRRVQRAQTIGTLLKSIVSGVIFAVVVIMAIAELGYDIAPLIASAGILGVALGFGAQSLVKDFLSGIFMIFEDQYGVGDSVNLGDVSGTVEAVSLRVTRLRDVDGTVWYVRNGEILRVGNQSQNWSRSVLDIAVGYKEDITKVRRILKEVAHDLWEDPEYRDKIIEEPEVWGVQSLGPDSVVVRVTLKTMPQQQWTVSREMRERVKLRFDEEGIQMPQPYWRDHQPPR</sequence>
<dbReference type="InterPro" id="IPR010920">
    <property type="entry name" value="LSM_dom_sf"/>
</dbReference>
<comment type="subcellular location">
    <subcellularLocation>
        <location evidence="1">Cell membrane</location>
        <topology evidence="1">Multi-pass membrane protein</topology>
    </subcellularLocation>
</comment>